<dbReference type="Pfam" id="PF00145">
    <property type="entry name" value="DNA_methylase"/>
    <property type="match status" value="1"/>
</dbReference>
<dbReference type="PANTHER" id="PTHR46098:SF1">
    <property type="entry name" value="TRNA (CYTOSINE(38)-C(5))-METHYLTRANSFERASE"/>
    <property type="match status" value="1"/>
</dbReference>
<dbReference type="GO" id="GO:0009307">
    <property type="term" value="P:DNA restriction-modification system"/>
    <property type="evidence" value="ECO:0007669"/>
    <property type="project" value="UniProtKB-KW"/>
</dbReference>
<sequence>MTFAEFFAGVGLVREGLESSGWKCVWANDISADKMHTYVKNYGEEHFHLEDIWKVAAEPEKAIPSDIFLYTASFPCTDLSVAGSRAGLAGTESGTLRAVLEILKKKKLSNDQPKMVMLENVSGFLTSHNGKDVVDTVSVLSNLGYFIDIIELDAVLFTPQSRPRVFLIAVDESIASEFMYIKNALNPLDPWWEKFDEQPKLRSEKLKKIIASNETLNWGLFDIPLPQLRTQTIDDIIEADIPMESPLWWSTERKKHLFSQMNQSHQLKLNEMVEKARYSYGTVFRRMRSGKSMAELRTDGIAGCLRTPRGGSSKQILVCAGHGNWNVRLLTPREYARLQGVRDDFILPDNTNKGYFAMGDAVCVPAIEHLSKYALTPVYRTYMKELY</sequence>
<protein>
    <recommendedName>
        <fullName evidence="1">DNA (cytosine-5-)-methyltransferase</fullName>
        <ecNumber evidence="1">2.1.1.37</ecNumber>
    </recommendedName>
</protein>
<evidence type="ECO:0000256" key="7">
    <source>
        <dbReference type="PROSITE-ProRule" id="PRU01016"/>
    </source>
</evidence>
<dbReference type="NCBIfam" id="TIGR00675">
    <property type="entry name" value="dcm"/>
    <property type="match status" value="1"/>
</dbReference>
<dbReference type="EC" id="2.1.1.37" evidence="1"/>
<dbReference type="RefSeq" id="WP_226093207.1">
    <property type="nucleotide sequence ID" value="NZ_CP162670.1"/>
</dbReference>
<dbReference type="SUPFAM" id="SSF53335">
    <property type="entry name" value="S-adenosyl-L-methionine-dependent methyltransferases"/>
    <property type="match status" value="1"/>
</dbReference>
<feature type="active site" evidence="7">
    <location>
        <position position="76"/>
    </location>
</feature>
<dbReference type="InterPro" id="IPR029063">
    <property type="entry name" value="SAM-dependent_MTases_sf"/>
</dbReference>
<keyword evidence="5" id="KW-0680">Restriction system</keyword>
<proteinExistence type="inferred from homology"/>
<dbReference type="PANTHER" id="PTHR46098">
    <property type="entry name" value="TRNA (CYTOSINE(38)-C(5))-METHYLTRANSFERASE"/>
    <property type="match status" value="1"/>
</dbReference>
<dbReference type="EMBL" id="CP162670">
    <property type="protein sequence ID" value="XDL24113.1"/>
    <property type="molecule type" value="Genomic_DNA"/>
</dbReference>
<evidence type="ECO:0000256" key="5">
    <source>
        <dbReference type="ARBA" id="ARBA00022747"/>
    </source>
</evidence>
<dbReference type="AlphaFoldDB" id="A0AB39IQU0"/>
<reference evidence="9" key="1">
    <citation type="submission" date="2024-07" db="EMBL/GenBank/DDBJ databases">
        <authorList>
            <person name="Pedron J."/>
        </authorList>
    </citation>
    <scope>NUCLEOTIDE SEQUENCE</scope>
    <source>
        <strain evidence="9">A003-S1-M15</strain>
    </source>
</reference>
<dbReference type="REBASE" id="857711">
    <property type="entry name" value="M.Dor5ORF18030P"/>
</dbReference>
<dbReference type="GO" id="GO:0003886">
    <property type="term" value="F:DNA (cytosine-5-)-methyltransferase activity"/>
    <property type="evidence" value="ECO:0007669"/>
    <property type="project" value="UniProtKB-EC"/>
</dbReference>
<gene>
    <name evidence="9" type="ORF">LF929_018030</name>
</gene>
<evidence type="ECO:0000256" key="6">
    <source>
        <dbReference type="ARBA" id="ARBA00047422"/>
    </source>
</evidence>
<evidence type="ECO:0000313" key="9">
    <source>
        <dbReference type="EMBL" id="XDL24113.1"/>
    </source>
</evidence>
<dbReference type="PRINTS" id="PR00105">
    <property type="entry name" value="C5METTRFRASE"/>
</dbReference>
<evidence type="ECO:0000256" key="2">
    <source>
        <dbReference type="ARBA" id="ARBA00022603"/>
    </source>
</evidence>
<dbReference type="InterPro" id="IPR050750">
    <property type="entry name" value="C5-MTase"/>
</dbReference>
<evidence type="ECO:0000256" key="8">
    <source>
        <dbReference type="RuleBase" id="RU000416"/>
    </source>
</evidence>
<accession>A0AB39IQU0</accession>
<dbReference type="PROSITE" id="PS51679">
    <property type="entry name" value="SAM_MT_C5"/>
    <property type="match status" value="1"/>
</dbReference>
<comment type="catalytic activity">
    <reaction evidence="6">
        <text>a 2'-deoxycytidine in DNA + S-adenosyl-L-methionine = a 5-methyl-2'-deoxycytidine in DNA + S-adenosyl-L-homocysteine + H(+)</text>
        <dbReference type="Rhea" id="RHEA:13681"/>
        <dbReference type="Rhea" id="RHEA-COMP:11369"/>
        <dbReference type="Rhea" id="RHEA-COMP:11370"/>
        <dbReference type="ChEBI" id="CHEBI:15378"/>
        <dbReference type="ChEBI" id="CHEBI:57856"/>
        <dbReference type="ChEBI" id="CHEBI:59789"/>
        <dbReference type="ChEBI" id="CHEBI:85452"/>
        <dbReference type="ChEBI" id="CHEBI:85454"/>
        <dbReference type="EC" id="2.1.1.37"/>
    </reaction>
</comment>
<keyword evidence="3 7" id="KW-0808">Transferase</keyword>
<dbReference type="GeneID" id="302583609"/>
<dbReference type="Gene3D" id="3.90.120.10">
    <property type="entry name" value="DNA Methylase, subunit A, domain 2"/>
    <property type="match status" value="1"/>
</dbReference>
<keyword evidence="2 7" id="KW-0489">Methyltransferase</keyword>
<dbReference type="InterPro" id="IPR001525">
    <property type="entry name" value="C5_MeTfrase"/>
</dbReference>
<dbReference type="GO" id="GO:0032259">
    <property type="term" value="P:methylation"/>
    <property type="evidence" value="ECO:0007669"/>
    <property type="project" value="UniProtKB-KW"/>
</dbReference>
<evidence type="ECO:0000256" key="4">
    <source>
        <dbReference type="ARBA" id="ARBA00022691"/>
    </source>
</evidence>
<comment type="similarity">
    <text evidence="7 8">Belongs to the class I-like SAM-binding methyltransferase superfamily. C5-methyltransferase family.</text>
</comment>
<name>A0AB39IQU0_9GAMM</name>
<dbReference type="Gene3D" id="3.40.50.150">
    <property type="entry name" value="Vaccinia Virus protein VP39"/>
    <property type="match status" value="1"/>
</dbReference>
<evidence type="ECO:0000256" key="3">
    <source>
        <dbReference type="ARBA" id="ARBA00022679"/>
    </source>
</evidence>
<evidence type="ECO:0000256" key="1">
    <source>
        <dbReference type="ARBA" id="ARBA00011975"/>
    </source>
</evidence>
<organism evidence="9">
    <name type="scientific">Dickeya oryzae</name>
    <dbReference type="NCBI Taxonomy" id="1240404"/>
    <lineage>
        <taxon>Bacteria</taxon>
        <taxon>Pseudomonadati</taxon>
        <taxon>Pseudomonadota</taxon>
        <taxon>Gammaproteobacteria</taxon>
        <taxon>Enterobacterales</taxon>
        <taxon>Pectobacteriaceae</taxon>
        <taxon>Dickeya</taxon>
    </lineage>
</organism>
<keyword evidence="4 7" id="KW-0949">S-adenosyl-L-methionine</keyword>